<protein>
    <submittedName>
        <fullName evidence="1">Uncharacterized protein</fullName>
    </submittedName>
</protein>
<sequence>MLTDDEEIRRDHCARLLATTPRGVDRRPHPPSRLFDRIVGLAAGELDLAESGRYREFWAETLPGALRLPFRGVRNPLQDNLHDLREWVAREPEWLARP</sequence>
<evidence type="ECO:0000313" key="1">
    <source>
        <dbReference type="EMBL" id="PWK86280.1"/>
    </source>
</evidence>
<comment type="caution">
    <text evidence="1">The sequence shown here is derived from an EMBL/GenBank/DDBJ whole genome shotgun (WGS) entry which is preliminary data.</text>
</comment>
<reference evidence="1 2" key="1">
    <citation type="submission" date="2018-05" db="EMBL/GenBank/DDBJ databases">
        <title>Genomic Encyclopedia of Type Strains, Phase IV (KMG-IV): sequencing the most valuable type-strain genomes for metagenomic binning, comparative biology and taxonomic classification.</title>
        <authorList>
            <person name="Goeker M."/>
        </authorList>
    </citation>
    <scope>NUCLEOTIDE SEQUENCE [LARGE SCALE GENOMIC DNA]</scope>
    <source>
        <strain evidence="1 2">DSM 45480</strain>
    </source>
</reference>
<dbReference type="RefSeq" id="WP_109637570.1">
    <property type="nucleotide sequence ID" value="NZ_QGHB01000005.1"/>
</dbReference>
<dbReference type="Proteomes" id="UP000246005">
    <property type="component" value="Unassembled WGS sequence"/>
</dbReference>
<dbReference type="EMBL" id="QGHB01000005">
    <property type="protein sequence ID" value="PWK86280.1"/>
    <property type="molecule type" value="Genomic_DNA"/>
</dbReference>
<proteinExistence type="predicted"/>
<dbReference type="AlphaFoldDB" id="A0A316I1T6"/>
<gene>
    <name evidence="1" type="ORF">C8D88_105323</name>
</gene>
<accession>A0A316I1T6</accession>
<name>A0A316I1T6_9PSEU</name>
<organism evidence="1 2">
    <name type="scientific">Lentzea atacamensis</name>
    <dbReference type="NCBI Taxonomy" id="531938"/>
    <lineage>
        <taxon>Bacteria</taxon>
        <taxon>Bacillati</taxon>
        <taxon>Actinomycetota</taxon>
        <taxon>Actinomycetes</taxon>
        <taxon>Pseudonocardiales</taxon>
        <taxon>Pseudonocardiaceae</taxon>
        <taxon>Lentzea</taxon>
    </lineage>
</organism>
<evidence type="ECO:0000313" key="2">
    <source>
        <dbReference type="Proteomes" id="UP000246005"/>
    </source>
</evidence>